<dbReference type="GO" id="GO:0005886">
    <property type="term" value="C:plasma membrane"/>
    <property type="evidence" value="ECO:0007669"/>
    <property type="project" value="UniProtKB-SubCell"/>
</dbReference>
<evidence type="ECO:0000256" key="7">
    <source>
        <dbReference type="ARBA" id="ARBA00023136"/>
    </source>
</evidence>
<keyword evidence="5" id="KW-0547">Nucleotide-binding</keyword>
<dbReference type="InterPro" id="IPR003593">
    <property type="entry name" value="AAA+_ATPase"/>
</dbReference>
<organism evidence="9 10">
    <name type="scientific">Bosea caraganae</name>
    <dbReference type="NCBI Taxonomy" id="2763117"/>
    <lineage>
        <taxon>Bacteria</taxon>
        <taxon>Pseudomonadati</taxon>
        <taxon>Pseudomonadota</taxon>
        <taxon>Alphaproteobacteria</taxon>
        <taxon>Hyphomicrobiales</taxon>
        <taxon>Boseaceae</taxon>
        <taxon>Bosea</taxon>
    </lineage>
</organism>
<protein>
    <submittedName>
        <fullName evidence="9">ABC transporter ATP-binding protein</fullName>
    </submittedName>
</protein>
<dbReference type="InterPro" id="IPR050388">
    <property type="entry name" value="ABC_Ni/Peptide_Import"/>
</dbReference>
<sequence>MSERLDRFGSVETPLVDIRGLTVSFDGVKVLHGIDLSIAAGEAVGLVGESGCGKSVTWLAALGLLPKKASITGSVRLDSTELIEAKPDVLDKVRGGRIAMIFQDPASALNPVIRLGKQVGEALALHRGLSGGAVKAEAKRLFDLVGIPDAARRLDAFPHELSGGQNQRVMIAMALAGQPDLLVADEPTTALDATIQAQILELLGDIRRETGMALVLISHDLGVISQTCDRVCVMYAGRIIETAEAVELFQQPLHPYTQGLIAALPPLEGVRRRLDPIEGNVPEPWNLPPGCAFAPRCPRHSEACDAGVPPLAMKAQGRFAACIKTAQAQSARTSEFVFA</sequence>
<dbReference type="InterPro" id="IPR013563">
    <property type="entry name" value="Oligopep_ABC_C"/>
</dbReference>
<dbReference type="NCBIfam" id="TIGR01727">
    <property type="entry name" value="oligo_HPY"/>
    <property type="match status" value="1"/>
</dbReference>
<evidence type="ECO:0000313" key="9">
    <source>
        <dbReference type="EMBL" id="RDJ25458.1"/>
    </source>
</evidence>
<accession>A0A370L7Z9</accession>
<dbReference type="GO" id="GO:0015833">
    <property type="term" value="P:peptide transport"/>
    <property type="evidence" value="ECO:0007669"/>
    <property type="project" value="InterPro"/>
</dbReference>
<dbReference type="InterPro" id="IPR003439">
    <property type="entry name" value="ABC_transporter-like_ATP-bd"/>
</dbReference>
<evidence type="ECO:0000256" key="3">
    <source>
        <dbReference type="ARBA" id="ARBA00022448"/>
    </source>
</evidence>
<dbReference type="GO" id="GO:0055085">
    <property type="term" value="P:transmembrane transport"/>
    <property type="evidence" value="ECO:0007669"/>
    <property type="project" value="UniProtKB-ARBA"/>
</dbReference>
<keyword evidence="4" id="KW-1003">Cell membrane</keyword>
<evidence type="ECO:0000313" key="10">
    <source>
        <dbReference type="Proteomes" id="UP000255207"/>
    </source>
</evidence>
<evidence type="ECO:0000256" key="2">
    <source>
        <dbReference type="ARBA" id="ARBA00005417"/>
    </source>
</evidence>
<dbReference type="InterPro" id="IPR027417">
    <property type="entry name" value="P-loop_NTPase"/>
</dbReference>
<keyword evidence="3" id="KW-0813">Transport</keyword>
<dbReference type="PANTHER" id="PTHR43297">
    <property type="entry name" value="OLIGOPEPTIDE TRANSPORT ATP-BINDING PROTEIN APPD"/>
    <property type="match status" value="1"/>
</dbReference>
<keyword evidence="10" id="KW-1185">Reference proteome</keyword>
<dbReference type="SUPFAM" id="SSF52540">
    <property type="entry name" value="P-loop containing nucleoside triphosphate hydrolases"/>
    <property type="match status" value="1"/>
</dbReference>
<comment type="subcellular location">
    <subcellularLocation>
        <location evidence="1">Cell inner membrane</location>
        <topology evidence="1">Peripheral membrane protein</topology>
    </subcellularLocation>
</comment>
<dbReference type="RefSeq" id="WP_114829504.1">
    <property type="nucleotide sequence ID" value="NZ_QQTO01000021.1"/>
</dbReference>
<evidence type="ECO:0000256" key="6">
    <source>
        <dbReference type="ARBA" id="ARBA00022840"/>
    </source>
</evidence>
<dbReference type="Pfam" id="PF00005">
    <property type="entry name" value="ABC_tran"/>
    <property type="match status" value="1"/>
</dbReference>
<dbReference type="OrthoDB" id="9815712at2"/>
<dbReference type="GO" id="GO:0016887">
    <property type="term" value="F:ATP hydrolysis activity"/>
    <property type="evidence" value="ECO:0007669"/>
    <property type="project" value="InterPro"/>
</dbReference>
<dbReference type="CDD" id="cd03257">
    <property type="entry name" value="ABC_NikE_OppD_transporters"/>
    <property type="match status" value="1"/>
</dbReference>
<name>A0A370L7Z9_9HYPH</name>
<dbReference type="Gene3D" id="3.40.50.300">
    <property type="entry name" value="P-loop containing nucleotide triphosphate hydrolases"/>
    <property type="match status" value="1"/>
</dbReference>
<keyword evidence="6 9" id="KW-0067">ATP-binding</keyword>
<dbReference type="AlphaFoldDB" id="A0A370L7Z9"/>
<dbReference type="PROSITE" id="PS50893">
    <property type="entry name" value="ABC_TRANSPORTER_2"/>
    <property type="match status" value="1"/>
</dbReference>
<evidence type="ECO:0000256" key="5">
    <source>
        <dbReference type="ARBA" id="ARBA00022741"/>
    </source>
</evidence>
<feature type="domain" description="ABC transporter" evidence="8">
    <location>
        <begin position="16"/>
        <end position="261"/>
    </location>
</feature>
<dbReference type="Pfam" id="PF08352">
    <property type="entry name" value="oligo_HPY"/>
    <property type="match status" value="1"/>
</dbReference>
<gene>
    <name evidence="9" type="ORF">DWE98_12075</name>
</gene>
<keyword evidence="7" id="KW-0472">Membrane</keyword>
<evidence type="ECO:0000256" key="1">
    <source>
        <dbReference type="ARBA" id="ARBA00004417"/>
    </source>
</evidence>
<dbReference type="FunFam" id="3.40.50.300:FF:000016">
    <property type="entry name" value="Oligopeptide ABC transporter ATP-binding component"/>
    <property type="match status" value="1"/>
</dbReference>
<dbReference type="SMART" id="SM00382">
    <property type="entry name" value="AAA"/>
    <property type="match status" value="1"/>
</dbReference>
<dbReference type="EMBL" id="QQTP01000005">
    <property type="protein sequence ID" value="RDJ25458.1"/>
    <property type="molecule type" value="Genomic_DNA"/>
</dbReference>
<evidence type="ECO:0000259" key="8">
    <source>
        <dbReference type="PROSITE" id="PS50893"/>
    </source>
</evidence>
<reference evidence="10" key="1">
    <citation type="submission" date="2018-07" db="EMBL/GenBank/DDBJ databases">
        <authorList>
            <person name="Safronova V.I."/>
            <person name="Chirak E.R."/>
            <person name="Sazanova A.L."/>
        </authorList>
    </citation>
    <scope>NUCLEOTIDE SEQUENCE [LARGE SCALE GENOMIC DNA]</scope>
    <source>
        <strain evidence="10">RCAM04685</strain>
    </source>
</reference>
<dbReference type="GO" id="GO:0005524">
    <property type="term" value="F:ATP binding"/>
    <property type="evidence" value="ECO:0007669"/>
    <property type="project" value="UniProtKB-KW"/>
</dbReference>
<comment type="similarity">
    <text evidence="2">Belongs to the ABC transporter superfamily.</text>
</comment>
<comment type="caution">
    <text evidence="9">The sequence shown here is derived from an EMBL/GenBank/DDBJ whole genome shotgun (WGS) entry which is preliminary data.</text>
</comment>
<proteinExistence type="inferred from homology"/>
<dbReference type="PANTHER" id="PTHR43297:SF2">
    <property type="entry name" value="DIPEPTIDE TRANSPORT ATP-BINDING PROTEIN DPPD"/>
    <property type="match status" value="1"/>
</dbReference>
<dbReference type="Proteomes" id="UP000255207">
    <property type="component" value="Unassembled WGS sequence"/>
</dbReference>
<evidence type="ECO:0000256" key="4">
    <source>
        <dbReference type="ARBA" id="ARBA00022475"/>
    </source>
</evidence>